<feature type="region of interest" description="Disordered" evidence="2">
    <location>
        <begin position="1"/>
        <end position="28"/>
    </location>
</feature>
<gene>
    <name evidence="3" type="ORF">ENUP19_0139G0070</name>
</gene>
<keyword evidence="1" id="KW-0175">Coiled coil</keyword>
<proteinExistence type="predicted"/>
<name>A0ABQ0DK93_9EUKA</name>
<sequence length="219" mass="25421">MIGRTKTRPSLQNSKRDPHSLKSIREKAHQKNSKCEAIGLQTFFYDEDNERLRQKKLEYLFSQLIRYVPQFNKEAQSALEHMLQCVLYAMKYEPTLRIGFEPYQYDSVINTTIITEMQKIIQSQEEIINKLTELAERFNKSRLTRFSVSAPNCDLSAIGNESLVDTQIKIPDILDYCSQYMMTTNHVLDYVANANAQLDRTIITSGDFTVYEDLLNAIN</sequence>
<dbReference type="Proteomes" id="UP001628156">
    <property type="component" value="Unassembled WGS sequence"/>
</dbReference>
<protein>
    <submittedName>
        <fullName evidence="3">Uncharacterized protein</fullName>
    </submittedName>
</protein>
<evidence type="ECO:0000256" key="2">
    <source>
        <dbReference type="SAM" id="MobiDB-lite"/>
    </source>
</evidence>
<evidence type="ECO:0000256" key="1">
    <source>
        <dbReference type="SAM" id="Coils"/>
    </source>
</evidence>
<evidence type="ECO:0000313" key="4">
    <source>
        <dbReference type="Proteomes" id="UP001628156"/>
    </source>
</evidence>
<keyword evidence="4" id="KW-1185">Reference proteome</keyword>
<feature type="coiled-coil region" evidence="1">
    <location>
        <begin position="114"/>
        <end position="141"/>
    </location>
</feature>
<dbReference type="EMBL" id="BAAFRS010000139">
    <property type="protein sequence ID" value="GAB1223279.1"/>
    <property type="molecule type" value="Genomic_DNA"/>
</dbReference>
<feature type="compositionally biased region" description="Basic and acidic residues" evidence="2">
    <location>
        <begin position="14"/>
        <end position="28"/>
    </location>
</feature>
<reference evidence="3 4" key="1">
    <citation type="journal article" date="2019" name="PLoS Negl. Trop. Dis.">
        <title>Whole genome sequencing of Entamoeba nuttalli reveals mammalian host-related molecular signatures and a novel octapeptide-repeat surface protein.</title>
        <authorList>
            <person name="Tanaka M."/>
            <person name="Makiuchi T."/>
            <person name="Komiyama T."/>
            <person name="Shiina T."/>
            <person name="Osaki K."/>
            <person name="Tachibana H."/>
        </authorList>
    </citation>
    <scope>NUCLEOTIDE SEQUENCE [LARGE SCALE GENOMIC DNA]</scope>
    <source>
        <strain evidence="3 4">P19-061405</strain>
    </source>
</reference>
<organism evidence="3 4">
    <name type="scientific">Entamoeba nuttalli</name>
    <dbReference type="NCBI Taxonomy" id="412467"/>
    <lineage>
        <taxon>Eukaryota</taxon>
        <taxon>Amoebozoa</taxon>
        <taxon>Evosea</taxon>
        <taxon>Archamoebae</taxon>
        <taxon>Mastigamoebida</taxon>
        <taxon>Entamoebidae</taxon>
        <taxon>Entamoeba</taxon>
    </lineage>
</organism>
<comment type="caution">
    <text evidence="3">The sequence shown here is derived from an EMBL/GenBank/DDBJ whole genome shotgun (WGS) entry which is preliminary data.</text>
</comment>
<evidence type="ECO:0000313" key="3">
    <source>
        <dbReference type="EMBL" id="GAB1223279.1"/>
    </source>
</evidence>
<accession>A0ABQ0DK93</accession>